<dbReference type="PANTHER" id="PTHR22993:SF27">
    <property type="entry name" value="ENDONUCLEASE 8-LIKE 1"/>
    <property type="match status" value="1"/>
</dbReference>
<organism evidence="3">
    <name type="scientific">Arion vulgaris</name>
    <dbReference type="NCBI Taxonomy" id="1028688"/>
    <lineage>
        <taxon>Eukaryota</taxon>
        <taxon>Metazoa</taxon>
        <taxon>Spiralia</taxon>
        <taxon>Lophotrochozoa</taxon>
        <taxon>Mollusca</taxon>
        <taxon>Gastropoda</taxon>
        <taxon>Heterobranchia</taxon>
        <taxon>Euthyneura</taxon>
        <taxon>Panpulmonata</taxon>
        <taxon>Eupulmonata</taxon>
        <taxon>Stylommatophora</taxon>
        <taxon>Helicina</taxon>
        <taxon>Arionoidea</taxon>
        <taxon>Arionidae</taxon>
        <taxon>Arion</taxon>
    </lineage>
</organism>
<feature type="region of interest" description="Disordered" evidence="1">
    <location>
        <begin position="350"/>
        <end position="403"/>
    </location>
</feature>
<accession>A0A0B7A0Z0</accession>
<dbReference type="InterPro" id="IPR015371">
    <property type="entry name" value="Endonuclease-VIII_DNA-bd"/>
</dbReference>
<dbReference type="GO" id="GO:0006284">
    <property type="term" value="P:base-excision repair"/>
    <property type="evidence" value="ECO:0007669"/>
    <property type="project" value="InterPro"/>
</dbReference>
<dbReference type="SUPFAM" id="SSF46946">
    <property type="entry name" value="S13-like H2TH domain"/>
    <property type="match status" value="1"/>
</dbReference>
<dbReference type="Gene3D" id="3.20.190.10">
    <property type="entry name" value="MutM-like, N-terminal"/>
    <property type="match status" value="1"/>
</dbReference>
<sequence length="485" mass="54355">MPEGPELHMTMLSINKLCKGLTFSGKIARNPIHKCADIDWDNPAYLISAESRGKELMLHLRASNIDDARCDNTLETRQLKKATSILFTFGMSGKFAFTQVQGLYKHSHLSFFTKDDPKMALSFVDPRRFGKWVEGGQWSTDRGPCIIQEYSSFVNNIVANLNSTDFNRPICEVMLNQKYFSGIGNYLRAEILFRCLVPPFVKTNSVLQLADEAKQDITLSQSSEHIKEEKSKTKKGRRKAEGNDVIELKHVHTIAAQDQSAESSVKHEELPELFKESKPTFEMLTLQAQELLKLCHMIPLEVVHLGSSKYTLFDEDAKSDGQSFEAWLQCYNKPGMSSLADHNKRTIWFSGPAGPLVPKDQNSRKIKKTQKTGDSSQEKAQAVTNSSQDSRVTEQTNCDNTSTENVLIDSAKRMVPTGNKTKARRTNKTLTSFEAVEDDAHGNKRPRKNKESVKAVNNRKTTILKSGKAVLSTRVTRSSVGGTDV</sequence>
<dbReference type="SUPFAM" id="SSF57716">
    <property type="entry name" value="Glucocorticoid receptor-like (DNA-binding domain)"/>
    <property type="match status" value="1"/>
</dbReference>
<dbReference type="SMART" id="SM00898">
    <property type="entry name" value="Fapy_DNA_glyco"/>
    <property type="match status" value="1"/>
</dbReference>
<dbReference type="PROSITE" id="PS51068">
    <property type="entry name" value="FPG_CAT"/>
    <property type="match status" value="1"/>
</dbReference>
<dbReference type="GO" id="GO:0019104">
    <property type="term" value="F:DNA N-glycosylase activity"/>
    <property type="evidence" value="ECO:0007669"/>
    <property type="project" value="InterPro"/>
</dbReference>
<protein>
    <recommendedName>
        <fullName evidence="2">Formamidopyrimidine-DNA glycosylase catalytic domain-containing protein</fullName>
    </recommendedName>
</protein>
<dbReference type="Pfam" id="PF01149">
    <property type="entry name" value="Fapy_DNA_glyco"/>
    <property type="match status" value="1"/>
</dbReference>
<dbReference type="InterPro" id="IPR012319">
    <property type="entry name" value="FPG_cat"/>
</dbReference>
<dbReference type="PANTHER" id="PTHR22993">
    <property type="entry name" value="FORMAMIDOPYRIMIDINE-DNA GLYCOSYLASE"/>
    <property type="match status" value="1"/>
</dbReference>
<feature type="region of interest" description="Disordered" evidence="1">
    <location>
        <begin position="222"/>
        <end position="241"/>
    </location>
</feature>
<feature type="domain" description="Formamidopyrimidine-DNA glycosylase catalytic" evidence="2">
    <location>
        <begin position="2"/>
        <end position="130"/>
    </location>
</feature>
<dbReference type="GO" id="GO:0005634">
    <property type="term" value="C:nucleus"/>
    <property type="evidence" value="ECO:0007669"/>
    <property type="project" value="TreeGrafter"/>
</dbReference>
<dbReference type="InterPro" id="IPR010979">
    <property type="entry name" value="Ribosomal_uS13-like_H2TH"/>
</dbReference>
<evidence type="ECO:0000313" key="3">
    <source>
        <dbReference type="EMBL" id="CEK73781.1"/>
    </source>
</evidence>
<dbReference type="GO" id="GO:0008270">
    <property type="term" value="F:zinc ion binding"/>
    <property type="evidence" value="ECO:0007669"/>
    <property type="project" value="InterPro"/>
</dbReference>
<reference evidence="3" key="1">
    <citation type="submission" date="2014-12" db="EMBL/GenBank/DDBJ databases">
        <title>Insight into the proteome of Arion vulgaris.</title>
        <authorList>
            <person name="Aradska J."/>
            <person name="Bulat T."/>
            <person name="Smidak R."/>
            <person name="Sarate P."/>
            <person name="Gangsoo J."/>
            <person name="Sialana F."/>
            <person name="Bilban M."/>
            <person name="Lubec G."/>
        </authorList>
    </citation>
    <scope>NUCLEOTIDE SEQUENCE</scope>
    <source>
        <tissue evidence="3">Skin</tissue>
    </source>
</reference>
<gene>
    <name evidence="3" type="primary">ORF88243</name>
</gene>
<proteinExistence type="predicted"/>
<name>A0A0B7A0Z0_9EUPU</name>
<dbReference type="EMBL" id="HACG01026916">
    <property type="protein sequence ID" value="CEK73781.1"/>
    <property type="molecule type" value="Transcribed_RNA"/>
</dbReference>
<dbReference type="GO" id="GO:0003906">
    <property type="term" value="F:DNA-(apurinic or apyrimidinic site) endonuclease activity"/>
    <property type="evidence" value="ECO:0007669"/>
    <property type="project" value="InterPro"/>
</dbReference>
<evidence type="ECO:0000256" key="1">
    <source>
        <dbReference type="SAM" id="MobiDB-lite"/>
    </source>
</evidence>
<evidence type="ECO:0000259" key="2">
    <source>
        <dbReference type="PROSITE" id="PS51068"/>
    </source>
</evidence>
<feature type="compositionally biased region" description="Polar residues" evidence="1">
    <location>
        <begin position="372"/>
        <end position="403"/>
    </location>
</feature>
<dbReference type="Gene3D" id="1.10.8.50">
    <property type="match status" value="2"/>
</dbReference>
<dbReference type="SUPFAM" id="SSF81624">
    <property type="entry name" value="N-terminal domain of MutM-like DNA repair proteins"/>
    <property type="match status" value="1"/>
</dbReference>
<dbReference type="InterPro" id="IPR035937">
    <property type="entry name" value="FPG_N"/>
</dbReference>
<dbReference type="AlphaFoldDB" id="A0A0B7A0Z0"/>
<dbReference type="Pfam" id="PF09292">
    <property type="entry name" value="Neil1-DNA_bind"/>
    <property type="match status" value="1"/>
</dbReference>
<dbReference type="GO" id="GO:0003676">
    <property type="term" value="F:nucleic acid binding"/>
    <property type="evidence" value="ECO:0007669"/>
    <property type="project" value="InterPro"/>
</dbReference>